<accession>A0A0K8TD72</accession>
<keyword evidence="1" id="KW-1015">Disulfide bond</keyword>
<dbReference type="InterPro" id="IPR053207">
    <property type="entry name" value="Non-NMDA_GluR_Accessory"/>
</dbReference>
<dbReference type="AlphaFoldDB" id="A0A0K8TD72"/>
<dbReference type="EMBL" id="GBRD01002328">
    <property type="protein sequence ID" value="JAG63493.1"/>
    <property type="molecule type" value="Transcribed_RNA"/>
</dbReference>
<protein>
    <recommendedName>
        <fullName evidence="3">CUB domain-containing protein</fullName>
    </recommendedName>
</protein>
<dbReference type="PROSITE" id="PS01180">
    <property type="entry name" value="CUB"/>
    <property type="match status" value="1"/>
</dbReference>
<dbReference type="Pfam" id="PF00431">
    <property type="entry name" value="CUB"/>
    <property type="match status" value="1"/>
</dbReference>
<organism evidence="4">
    <name type="scientific">Lygus hesperus</name>
    <name type="common">Western plant bug</name>
    <dbReference type="NCBI Taxonomy" id="30085"/>
    <lineage>
        <taxon>Eukaryota</taxon>
        <taxon>Metazoa</taxon>
        <taxon>Ecdysozoa</taxon>
        <taxon>Arthropoda</taxon>
        <taxon>Hexapoda</taxon>
        <taxon>Insecta</taxon>
        <taxon>Pterygota</taxon>
        <taxon>Neoptera</taxon>
        <taxon>Paraneoptera</taxon>
        <taxon>Hemiptera</taxon>
        <taxon>Heteroptera</taxon>
        <taxon>Panheteroptera</taxon>
        <taxon>Cimicomorpha</taxon>
        <taxon>Miridae</taxon>
        <taxon>Mirini</taxon>
        <taxon>Lygus</taxon>
    </lineage>
</organism>
<feature type="domain" description="CUB" evidence="3">
    <location>
        <begin position="95"/>
        <end position="135"/>
    </location>
</feature>
<name>A0A0K8TD72_LYGHE</name>
<dbReference type="InterPro" id="IPR035914">
    <property type="entry name" value="Sperma_CUB_dom_sf"/>
</dbReference>
<proteinExistence type="predicted"/>
<evidence type="ECO:0000259" key="3">
    <source>
        <dbReference type="PROSITE" id="PS01180"/>
    </source>
</evidence>
<dbReference type="PANTHER" id="PTHR47537">
    <property type="entry name" value="CUBILIN"/>
    <property type="match status" value="1"/>
</dbReference>
<dbReference type="PANTHER" id="PTHR47537:SF6">
    <property type="entry name" value="CUB DOMAIN-CONTAINING PROTEIN"/>
    <property type="match status" value="1"/>
</dbReference>
<evidence type="ECO:0000313" key="4">
    <source>
        <dbReference type="EMBL" id="JAG63493.1"/>
    </source>
</evidence>
<feature type="non-terminal residue" evidence="4">
    <location>
        <position position="1"/>
    </location>
</feature>
<dbReference type="InterPro" id="IPR000859">
    <property type="entry name" value="CUB_dom"/>
</dbReference>
<dbReference type="GO" id="GO:0005886">
    <property type="term" value="C:plasma membrane"/>
    <property type="evidence" value="ECO:0007669"/>
    <property type="project" value="TreeGrafter"/>
</dbReference>
<comment type="caution">
    <text evidence="2">Lacks conserved residue(s) required for the propagation of feature annotation.</text>
</comment>
<dbReference type="Gene3D" id="2.60.120.290">
    <property type="entry name" value="Spermadhesin, CUB domain"/>
    <property type="match status" value="2"/>
</dbReference>
<feature type="non-terminal residue" evidence="4">
    <location>
        <position position="135"/>
    </location>
</feature>
<dbReference type="SUPFAM" id="SSF49854">
    <property type="entry name" value="Spermadhesin, CUB domain"/>
    <property type="match status" value="2"/>
</dbReference>
<sequence length="135" mass="15336">FDFNIYQSVKNCSVGDRLKVFLDLDRPEVNEMTPWSGILCGSSLPVLYSSGPVIILELHTDNVRQNQSTGFRGVFRFIDTSSYKTEGQKLPGTACDYQFINGNHSNSHTKGKFYSPQYPSSYPKNSRCTYRFKAK</sequence>
<reference evidence="4" key="1">
    <citation type="submission" date="2014-09" db="EMBL/GenBank/DDBJ databases">
        <authorList>
            <person name="Magalhaes I.L.F."/>
            <person name="Oliveira U."/>
            <person name="Santos F.R."/>
            <person name="Vidigal T.H.D.A."/>
            <person name="Brescovit A.D."/>
            <person name="Santos A.J."/>
        </authorList>
    </citation>
    <scope>NUCLEOTIDE SEQUENCE</scope>
</reference>
<evidence type="ECO:0000256" key="1">
    <source>
        <dbReference type="ARBA" id="ARBA00023157"/>
    </source>
</evidence>
<evidence type="ECO:0000256" key="2">
    <source>
        <dbReference type="PROSITE-ProRule" id="PRU00059"/>
    </source>
</evidence>